<dbReference type="Gene3D" id="3.40.30.10">
    <property type="entry name" value="Glutaredoxin"/>
    <property type="match status" value="1"/>
</dbReference>
<dbReference type="GO" id="GO:0005737">
    <property type="term" value="C:cytoplasm"/>
    <property type="evidence" value="ECO:0007669"/>
    <property type="project" value="TreeGrafter"/>
</dbReference>
<dbReference type="Pfam" id="PF13409">
    <property type="entry name" value="GST_N_2"/>
    <property type="match status" value="1"/>
</dbReference>
<dbReference type="InterPro" id="IPR036282">
    <property type="entry name" value="Glutathione-S-Trfase_C_sf"/>
</dbReference>
<evidence type="ECO:0000313" key="3">
    <source>
        <dbReference type="EMBL" id="CAE0491152.1"/>
    </source>
</evidence>
<feature type="domain" description="GST C-terminal" evidence="2">
    <location>
        <begin position="137"/>
        <end position="265"/>
    </location>
</feature>
<dbReference type="PANTHER" id="PTHR43968:SF6">
    <property type="entry name" value="GLUTATHIONE S-TRANSFERASE OMEGA"/>
    <property type="match status" value="1"/>
</dbReference>
<dbReference type="AlphaFoldDB" id="A0A7S3QSD0"/>
<gene>
    <name evidence="3" type="ORF">DTER00134_LOCUS6225</name>
</gene>
<reference evidence="3" key="1">
    <citation type="submission" date="2021-01" db="EMBL/GenBank/DDBJ databases">
        <authorList>
            <person name="Corre E."/>
            <person name="Pelletier E."/>
            <person name="Niang G."/>
            <person name="Scheremetjew M."/>
            <person name="Finn R."/>
            <person name="Kale V."/>
            <person name="Holt S."/>
            <person name="Cochrane G."/>
            <person name="Meng A."/>
            <person name="Brown T."/>
            <person name="Cohen L."/>
        </authorList>
    </citation>
    <scope>NUCLEOTIDE SEQUENCE</scope>
    <source>
        <strain evidence="3">CCMP1320</strain>
    </source>
</reference>
<proteinExistence type="predicted"/>
<dbReference type="SUPFAM" id="SSF47616">
    <property type="entry name" value="GST C-terminal domain-like"/>
    <property type="match status" value="1"/>
</dbReference>
<dbReference type="SUPFAM" id="SSF52833">
    <property type="entry name" value="Thioredoxin-like"/>
    <property type="match status" value="1"/>
</dbReference>
<dbReference type="PROSITE" id="PS50404">
    <property type="entry name" value="GST_NTER"/>
    <property type="match status" value="1"/>
</dbReference>
<evidence type="ECO:0008006" key="4">
    <source>
        <dbReference type="Google" id="ProtNLM"/>
    </source>
</evidence>
<sequence>MQLVRYLCKPILKVNTVFVRSYPGIREGAPRPAQVFHKMAQQDIPEVTEAPLMCYNWMCPYVHRVTLALAHKQATINMVDIDLANKPAWLPKFSPHGKVPAVTYNENGQQQVLYESLVLLQWVEDYFSKGPELLPGTPAQKAKGRIIISRFDGAAVSKFYQMVRCSDESSFAELLHGLKSEFAWLEESMDPTGPFMMGPTPTMVDAACAPWLLRLCVLQKLRNVDVLAGFPKLQKWLAAYKSHPDVVKTIKPPPNVDWEQGMIDIYGDKYAGGFKDMSKAAAQA</sequence>
<dbReference type="InterPro" id="IPR036249">
    <property type="entry name" value="Thioredoxin-like_sf"/>
</dbReference>
<dbReference type="PANTHER" id="PTHR43968">
    <property type="match status" value="1"/>
</dbReference>
<dbReference type="PROSITE" id="PS50405">
    <property type="entry name" value="GST_CTER"/>
    <property type="match status" value="1"/>
</dbReference>
<name>A0A7S3QSD0_DUNTE</name>
<dbReference type="InterPro" id="IPR050983">
    <property type="entry name" value="GST_Omega/HSP26"/>
</dbReference>
<dbReference type="Gene3D" id="1.20.1050.10">
    <property type="match status" value="1"/>
</dbReference>
<evidence type="ECO:0000259" key="2">
    <source>
        <dbReference type="PROSITE" id="PS50405"/>
    </source>
</evidence>
<evidence type="ECO:0000259" key="1">
    <source>
        <dbReference type="PROSITE" id="PS50404"/>
    </source>
</evidence>
<dbReference type="InterPro" id="IPR004045">
    <property type="entry name" value="Glutathione_S-Trfase_N"/>
</dbReference>
<dbReference type="InterPro" id="IPR010987">
    <property type="entry name" value="Glutathione-S-Trfase_C-like"/>
</dbReference>
<accession>A0A7S3QSD0</accession>
<dbReference type="Pfam" id="PF13410">
    <property type="entry name" value="GST_C_2"/>
    <property type="match status" value="1"/>
</dbReference>
<feature type="domain" description="GST N-terminal" evidence="1">
    <location>
        <begin position="49"/>
        <end position="131"/>
    </location>
</feature>
<dbReference type="InterPro" id="IPR040079">
    <property type="entry name" value="Glutathione_S-Trfase"/>
</dbReference>
<dbReference type="EMBL" id="HBIP01011129">
    <property type="protein sequence ID" value="CAE0491152.1"/>
    <property type="molecule type" value="Transcribed_RNA"/>
</dbReference>
<dbReference type="SFLD" id="SFLDS00019">
    <property type="entry name" value="Glutathione_Transferase_(cytos"/>
    <property type="match status" value="1"/>
</dbReference>
<organism evidence="3">
    <name type="scientific">Dunaliella tertiolecta</name>
    <name type="common">Green alga</name>
    <dbReference type="NCBI Taxonomy" id="3047"/>
    <lineage>
        <taxon>Eukaryota</taxon>
        <taxon>Viridiplantae</taxon>
        <taxon>Chlorophyta</taxon>
        <taxon>core chlorophytes</taxon>
        <taxon>Chlorophyceae</taxon>
        <taxon>CS clade</taxon>
        <taxon>Chlamydomonadales</taxon>
        <taxon>Dunaliellaceae</taxon>
        <taxon>Dunaliella</taxon>
    </lineage>
</organism>
<dbReference type="SFLD" id="SFLDG00358">
    <property type="entry name" value="Main_(cytGST)"/>
    <property type="match status" value="1"/>
</dbReference>
<protein>
    <recommendedName>
        <fullName evidence="4">GST N-terminal domain-containing protein</fullName>
    </recommendedName>
</protein>